<dbReference type="InterPro" id="IPR006913">
    <property type="entry name" value="CENP-V/GFA"/>
</dbReference>
<dbReference type="EMBL" id="CP118166">
    <property type="protein sequence ID" value="WDI30663.1"/>
    <property type="molecule type" value="Genomic_DNA"/>
</dbReference>
<evidence type="ECO:0000256" key="3">
    <source>
        <dbReference type="ARBA" id="ARBA00022833"/>
    </source>
</evidence>
<name>A0AAE9ZDJ0_9PROT</name>
<dbReference type="Proteomes" id="UP001214043">
    <property type="component" value="Chromosome"/>
</dbReference>
<evidence type="ECO:0000313" key="6">
    <source>
        <dbReference type="EMBL" id="WDI30663.1"/>
    </source>
</evidence>
<dbReference type="PROSITE" id="PS51891">
    <property type="entry name" value="CENP_V_GFA"/>
    <property type="match status" value="1"/>
</dbReference>
<evidence type="ECO:0000256" key="2">
    <source>
        <dbReference type="ARBA" id="ARBA00022723"/>
    </source>
</evidence>
<keyword evidence="7" id="KW-1185">Reference proteome</keyword>
<dbReference type="GO" id="GO:0016846">
    <property type="term" value="F:carbon-sulfur lyase activity"/>
    <property type="evidence" value="ECO:0007669"/>
    <property type="project" value="InterPro"/>
</dbReference>
<sequence length="127" mass="13833">MADILHKGGCQCGKVRFEATGTPKFVGNCHCASCRKATGAVYSTFIGFEARQVRWVKETPAYHASSPGVKRGFCPDCGTPLTYAGEKWPGETHILIGAFDDPENYPPQGEVFTGEALPFAYERPTKN</sequence>
<evidence type="ECO:0000256" key="4">
    <source>
        <dbReference type="ARBA" id="ARBA00023239"/>
    </source>
</evidence>
<evidence type="ECO:0000256" key="1">
    <source>
        <dbReference type="ARBA" id="ARBA00005495"/>
    </source>
</evidence>
<dbReference type="PANTHER" id="PTHR33337">
    <property type="entry name" value="GFA DOMAIN-CONTAINING PROTEIN"/>
    <property type="match status" value="1"/>
</dbReference>
<dbReference type="RefSeq" id="WP_274492473.1">
    <property type="nucleotide sequence ID" value="NZ_CP118166.1"/>
</dbReference>
<protein>
    <submittedName>
        <fullName evidence="6">GFA family protein</fullName>
    </submittedName>
</protein>
<dbReference type="SUPFAM" id="SSF51316">
    <property type="entry name" value="Mss4-like"/>
    <property type="match status" value="1"/>
</dbReference>
<evidence type="ECO:0000259" key="5">
    <source>
        <dbReference type="PROSITE" id="PS51891"/>
    </source>
</evidence>
<dbReference type="InterPro" id="IPR011057">
    <property type="entry name" value="Mss4-like_sf"/>
</dbReference>
<dbReference type="GO" id="GO:0046872">
    <property type="term" value="F:metal ion binding"/>
    <property type="evidence" value="ECO:0007669"/>
    <property type="project" value="UniProtKB-KW"/>
</dbReference>
<comment type="similarity">
    <text evidence="1">Belongs to the Gfa family.</text>
</comment>
<keyword evidence="2" id="KW-0479">Metal-binding</keyword>
<proteinExistence type="inferred from homology"/>
<keyword evidence="4" id="KW-0456">Lyase</keyword>
<dbReference type="PANTHER" id="PTHR33337:SF40">
    <property type="entry name" value="CENP-V_GFA DOMAIN-CONTAINING PROTEIN-RELATED"/>
    <property type="match status" value="1"/>
</dbReference>
<feature type="domain" description="CENP-V/GFA" evidence="5">
    <location>
        <begin position="6"/>
        <end position="106"/>
    </location>
</feature>
<keyword evidence="3" id="KW-0862">Zinc</keyword>
<accession>A0AAE9ZDJ0</accession>
<dbReference type="KEGG" id="hfl:PUV54_11925"/>
<gene>
    <name evidence="6" type="ORF">PUV54_11925</name>
</gene>
<reference evidence="6" key="1">
    <citation type="submission" date="2023-02" db="EMBL/GenBank/DDBJ databases">
        <title>Genome sequence of Hyphococcus flavus.</title>
        <authorList>
            <person name="Rong J.-C."/>
            <person name="Zhao Q."/>
            <person name="Yi M."/>
            <person name="Wu J.-Y."/>
        </authorList>
    </citation>
    <scope>NUCLEOTIDE SEQUENCE</scope>
    <source>
        <strain evidence="6">MCCC 1K03223</strain>
    </source>
</reference>
<dbReference type="AlphaFoldDB" id="A0AAE9ZDJ0"/>
<organism evidence="6 7">
    <name type="scientific">Hyphococcus flavus</name>
    <dbReference type="NCBI Taxonomy" id="1866326"/>
    <lineage>
        <taxon>Bacteria</taxon>
        <taxon>Pseudomonadati</taxon>
        <taxon>Pseudomonadota</taxon>
        <taxon>Alphaproteobacteria</taxon>
        <taxon>Parvularculales</taxon>
        <taxon>Parvularculaceae</taxon>
        <taxon>Hyphococcus</taxon>
    </lineage>
</organism>
<dbReference type="Pfam" id="PF04828">
    <property type="entry name" value="GFA"/>
    <property type="match status" value="1"/>
</dbReference>
<evidence type="ECO:0000313" key="7">
    <source>
        <dbReference type="Proteomes" id="UP001214043"/>
    </source>
</evidence>
<dbReference type="Gene3D" id="3.90.1590.10">
    <property type="entry name" value="glutathione-dependent formaldehyde- activating enzyme (gfa)"/>
    <property type="match status" value="1"/>
</dbReference>